<dbReference type="EMBL" id="JBBMFS010000009">
    <property type="protein sequence ID" value="MEQ2555468.1"/>
    <property type="molecule type" value="Genomic_DNA"/>
</dbReference>
<reference evidence="1" key="1">
    <citation type="submission" date="2024-03" db="EMBL/GenBank/DDBJ databases">
        <title>Human intestinal bacterial collection.</title>
        <authorList>
            <person name="Pauvert C."/>
            <person name="Hitch T.C.A."/>
            <person name="Clavel T."/>
        </authorList>
    </citation>
    <scope>NUCLEOTIDE SEQUENCE [LARGE SCALE GENOMIC DNA]</scope>
    <source>
        <strain evidence="1">CLA-AA-H89B</strain>
    </source>
</reference>
<keyword evidence="2" id="KW-1185">Reference proteome</keyword>
<dbReference type="InterPro" id="IPR046207">
    <property type="entry name" value="DUF6240"/>
</dbReference>
<comment type="caution">
    <text evidence="1">The sequence shown here is derived from an EMBL/GenBank/DDBJ whole genome shotgun (WGS) entry which is preliminary data.</text>
</comment>
<evidence type="ECO:0000313" key="1">
    <source>
        <dbReference type="EMBL" id="MEQ2555468.1"/>
    </source>
</evidence>
<dbReference type="Proteomes" id="UP001546774">
    <property type="component" value="Unassembled WGS sequence"/>
</dbReference>
<name>A0ABV1H6Z8_9FIRM</name>
<dbReference type="Pfam" id="PF19753">
    <property type="entry name" value="DUF6240"/>
    <property type="match status" value="2"/>
</dbReference>
<organism evidence="1 2">
    <name type="scientific">Lachnospira intestinalis</name>
    <dbReference type="NCBI Taxonomy" id="3133158"/>
    <lineage>
        <taxon>Bacteria</taxon>
        <taxon>Bacillati</taxon>
        <taxon>Bacillota</taxon>
        <taxon>Clostridia</taxon>
        <taxon>Lachnospirales</taxon>
        <taxon>Lachnospiraceae</taxon>
        <taxon>Lachnospira</taxon>
    </lineage>
</organism>
<gene>
    <name evidence="1" type="ORF">WMO37_10705</name>
</gene>
<proteinExistence type="predicted"/>
<protein>
    <submittedName>
        <fullName evidence="1">DUF6240 domain-containing protein</fullName>
    </submittedName>
</protein>
<accession>A0ABV1H6Z8</accession>
<sequence length="1064" mass="117522">MDLTIAASELAKGTDKSQGASINIKNNTQTEGSTKAADFANVLISGMQVNQKELDQNTYHSLLKETDDVKEQLMQSATNAKANLKALFQRLSGADAVKIDEDGFNLNDLSQEEMVGIVDRIKIELASHGKKVYFAGEGLSTDEIEQVVGSTGMAEEISNQMSAGNLPATQENVEELAGAVDKVSQISDLSGEAKNYLVKNRLAPTIDNVYKAEYMQSQGSQGQQNAKVTVTEDEWQQLMPQAAAVIGRAGLEANGATLSTARNLLENDIPITKENILYKVQLDSLNISDLQSGDGLKQLIGSIVNGMAQGENASDTLLINSTGTYQTVADAISTVYNADIRHVAYVTENDETFNIENLRNAMNSVDAASYRFQFEIGSKESTMDFVQENVQDYQNEQVYDRYEQLQQIRILMTADAGLFLAKQGVNLNAEPIASLIEQLDAYHQAVALYAEDSQAQQNTAGGMAQQTAGTAGAAQNSLEGQTQAAVAGLSGTDSTMNMIVSSYQTVMQVKRALHDIKYAPDVSMGAVVKEKAENEVMTIADFAQKGSAFRQQFEQAGQEYRAVGTEVRKDLGDSLKKAVDASTEDILKELNLENTQANRDAVRIFAENQMEITKEGVENIKEIHSTLQNLIRNMKPETALAMIRENINPMTEDIHTVNAYLTEMNAQQDNDKEEKYSRFLYKLDQTDGISEQERNQFIGIYKMMNIFTKDAGAAIGTLVKQNEEITMENLCKAYNSRRAAGMDYTIDDEAAIPQIQEKVNYFGNLFETTGEHVTPLSLKTVQQEQPIDEHSVEAFCEDIEAAYDEDAEAAYYDEYLNTLRSSSAMEEAVIKELTDNEQPVTVNQVLAMEHIMQSGYYNSVFGEDKKDTAKAETFLEKSGDRQALEAAYDDLEEDAAKDLETAVAADDNQDYETIRDLRMRYREIGLIRNLSQRHDYRIPMVTEEGVGMIHLTLVQDAKEKGRISVHLNTQELGTVSVEAKVGSDSAELYGISDTSADKLSEKLEQAAEELKENNGFKEVEVHCQDIRTVRRVMYDKAAESVASDKLYKAAKTIVYALAGKTENA</sequence>
<evidence type="ECO:0000313" key="2">
    <source>
        <dbReference type="Proteomes" id="UP001546774"/>
    </source>
</evidence>